<comment type="caution">
    <text evidence="2">The sequence shown here is derived from an EMBL/GenBank/DDBJ whole genome shotgun (WGS) entry which is preliminary data.</text>
</comment>
<keyword evidence="3" id="KW-1185">Reference proteome</keyword>
<feature type="region of interest" description="Disordered" evidence="1">
    <location>
        <begin position="103"/>
        <end position="152"/>
    </location>
</feature>
<evidence type="ECO:0000313" key="2">
    <source>
        <dbReference type="EMBL" id="MFC5821837.1"/>
    </source>
</evidence>
<accession>A0ABW1C8T7</accession>
<protein>
    <recommendedName>
        <fullName evidence="4">Glucanase</fullName>
    </recommendedName>
</protein>
<feature type="compositionally biased region" description="Low complexity" evidence="1">
    <location>
        <begin position="113"/>
        <end position="134"/>
    </location>
</feature>
<dbReference type="Proteomes" id="UP001596096">
    <property type="component" value="Unassembled WGS sequence"/>
</dbReference>
<proteinExistence type="predicted"/>
<evidence type="ECO:0000313" key="3">
    <source>
        <dbReference type="Proteomes" id="UP001596096"/>
    </source>
</evidence>
<reference evidence="3" key="1">
    <citation type="journal article" date="2019" name="Int. J. Syst. Evol. Microbiol.">
        <title>The Global Catalogue of Microorganisms (GCM) 10K type strain sequencing project: providing services to taxonomists for standard genome sequencing and annotation.</title>
        <authorList>
            <consortium name="The Broad Institute Genomics Platform"/>
            <consortium name="The Broad Institute Genome Sequencing Center for Infectious Disease"/>
            <person name="Wu L."/>
            <person name="Ma J."/>
        </authorList>
    </citation>
    <scope>NUCLEOTIDE SEQUENCE [LARGE SCALE GENOMIC DNA]</scope>
    <source>
        <strain evidence="3">CGMCC 4.7106</strain>
    </source>
</reference>
<organism evidence="2 3">
    <name type="scientific">Nonomuraea harbinensis</name>
    <dbReference type="NCBI Taxonomy" id="1286938"/>
    <lineage>
        <taxon>Bacteria</taxon>
        <taxon>Bacillati</taxon>
        <taxon>Actinomycetota</taxon>
        <taxon>Actinomycetes</taxon>
        <taxon>Streptosporangiales</taxon>
        <taxon>Streptosporangiaceae</taxon>
        <taxon>Nonomuraea</taxon>
    </lineage>
</organism>
<dbReference type="RefSeq" id="WP_219550298.1">
    <property type="nucleotide sequence ID" value="NZ_JAHKRN010000057.1"/>
</dbReference>
<name>A0ABW1C8T7_9ACTN</name>
<feature type="compositionally biased region" description="Polar residues" evidence="1">
    <location>
        <begin position="140"/>
        <end position="152"/>
    </location>
</feature>
<dbReference type="EMBL" id="JBHSNW010000040">
    <property type="protein sequence ID" value="MFC5821837.1"/>
    <property type="molecule type" value="Genomic_DNA"/>
</dbReference>
<evidence type="ECO:0008006" key="4">
    <source>
        <dbReference type="Google" id="ProtNLM"/>
    </source>
</evidence>
<evidence type="ECO:0000256" key="1">
    <source>
        <dbReference type="SAM" id="MobiDB-lite"/>
    </source>
</evidence>
<gene>
    <name evidence="2" type="ORF">ACFPUY_42715</name>
</gene>
<sequence length="446" mass="47195">MRQFFSGITRREAQFTVAGSVLALVVCMPLLARADPGVIPGNNPADSGAEQAMDVQRGDSCRDLLPADTPTHVVCHWLTPPQDAAEVAAFWAADGGANLEAAEPLSTASATVRPSPRRSATTSSTSAPTPTATPVESRSPDATASPLATEQPGTAAIKAARAAGLRIWVESDLADDYLAGATRFQTALDALAEAARQPGVIGVKFVDNLAYSGFTSADDVEAFLSRTVDALRQAVPGKRLAIGVVVPELGCGAATACVAAMRDKAPLATKKLVERYIKASAVEQVYVSNGLFASAYHQHQLHDPKTGKQQPITPAIATRAQWLSIKALDWDTLAQISSREYGLAHSGRAAPWDDTQATAQINTRIGTVIGLGVPTVTLWGHHAVDGGRTYRLLDADLAGNPLWSQLIRQQLRERLSVVFDPRSTELGIRQDIAALSKAAGEIFILV</sequence>